<feature type="compositionally biased region" description="Polar residues" evidence="5">
    <location>
        <begin position="195"/>
        <end position="209"/>
    </location>
</feature>
<dbReference type="GO" id="GO:0008270">
    <property type="term" value="F:zinc ion binding"/>
    <property type="evidence" value="ECO:0007669"/>
    <property type="project" value="UniProtKB-KW"/>
</dbReference>
<feature type="compositionally biased region" description="Low complexity" evidence="5">
    <location>
        <begin position="154"/>
        <end position="187"/>
    </location>
</feature>
<reference evidence="7" key="1">
    <citation type="journal article" date="2023" name="Plant J.">
        <title>Genome sequences and population genomics provide insights into the demographic history, inbreeding, and mutation load of two 'living fossil' tree species of Dipteronia.</title>
        <authorList>
            <person name="Feng Y."/>
            <person name="Comes H.P."/>
            <person name="Chen J."/>
            <person name="Zhu S."/>
            <person name="Lu R."/>
            <person name="Zhang X."/>
            <person name="Li P."/>
            <person name="Qiu J."/>
            <person name="Olsen K.M."/>
            <person name="Qiu Y."/>
        </authorList>
    </citation>
    <scope>NUCLEOTIDE SEQUENCE</scope>
    <source>
        <strain evidence="7">NBL</strain>
    </source>
</reference>
<comment type="caution">
    <text evidence="7">The sequence shown here is derived from an EMBL/GenBank/DDBJ whole genome shotgun (WGS) entry which is preliminary data.</text>
</comment>
<dbReference type="InterPro" id="IPR013083">
    <property type="entry name" value="Znf_RING/FYVE/PHD"/>
</dbReference>
<feature type="compositionally biased region" description="Low complexity" evidence="5">
    <location>
        <begin position="345"/>
        <end position="385"/>
    </location>
</feature>
<dbReference type="EMBL" id="JANJYJ010000006">
    <property type="protein sequence ID" value="KAK3206395.1"/>
    <property type="molecule type" value="Genomic_DNA"/>
</dbReference>
<dbReference type="PROSITE" id="PS50089">
    <property type="entry name" value="ZF_RING_2"/>
    <property type="match status" value="1"/>
</dbReference>
<dbReference type="PANTHER" id="PTHR37393:SF1">
    <property type="entry name" value="AT-RICH INTERACTIVE DOMAIN-CONTAINING PROTEIN 1A-LIKE"/>
    <property type="match status" value="1"/>
</dbReference>
<feature type="region of interest" description="Disordered" evidence="5">
    <location>
        <begin position="431"/>
        <end position="490"/>
    </location>
</feature>
<proteinExistence type="predicted"/>
<feature type="region of interest" description="Disordered" evidence="5">
    <location>
        <begin position="1103"/>
        <end position="1141"/>
    </location>
</feature>
<dbReference type="InterPro" id="IPR017907">
    <property type="entry name" value="Znf_RING_CS"/>
</dbReference>
<name>A0AAE0E3N8_9ROSI</name>
<feature type="compositionally biased region" description="Low complexity" evidence="5">
    <location>
        <begin position="502"/>
        <end position="525"/>
    </location>
</feature>
<feature type="compositionally biased region" description="Pro residues" evidence="5">
    <location>
        <begin position="472"/>
        <end position="482"/>
    </location>
</feature>
<feature type="compositionally biased region" description="Basic and acidic residues" evidence="5">
    <location>
        <begin position="639"/>
        <end position="656"/>
    </location>
</feature>
<feature type="domain" description="RING-type" evidence="6">
    <location>
        <begin position="20"/>
        <end position="59"/>
    </location>
</feature>
<evidence type="ECO:0000313" key="7">
    <source>
        <dbReference type="EMBL" id="KAK3206395.1"/>
    </source>
</evidence>
<evidence type="ECO:0000256" key="2">
    <source>
        <dbReference type="ARBA" id="ARBA00022771"/>
    </source>
</evidence>
<feature type="region of interest" description="Disordered" evidence="5">
    <location>
        <begin position="250"/>
        <end position="408"/>
    </location>
</feature>
<feature type="region of interest" description="Disordered" evidence="5">
    <location>
        <begin position="1351"/>
        <end position="1383"/>
    </location>
</feature>
<gene>
    <name evidence="7" type="ORF">Dsin_020441</name>
</gene>
<dbReference type="Proteomes" id="UP001281410">
    <property type="component" value="Unassembled WGS sequence"/>
</dbReference>
<dbReference type="SUPFAM" id="SSF57850">
    <property type="entry name" value="RING/U-box"/>
    <property type="match status" value="1"/>
</dbReference>
<dbReference type="SUPFAM" id="SSF49599">
    <property type="entry name" value="TRAF domain-like"/>
    <property type="match status" value="1"/>
</dbReference>
<evidence type="ECO:0000259" key="6">
    <source>
        <dbReference type="PROSITE" id="PS50089"/>
    </source>
</evidence>
<feature type="region of interest" description="Disordered" evidence="5">
    <location>
        <begin position="623"/>
        <end position="663"/>
    </location>
</feature>
<feature type="compositionally biased region" description="Polar residues" evidence="5">
    <location>
        <begin position="445"/>
        <end position="456"/>
    </location>
</feature>
<sequence length="1383" mass="152247">MGFDNECVVSIQTLAGEYFCPVCRLLVYPNEALQSQCTHLYCKPCLSYVVGTTQACPYDGYLVTEADSKPLVESNKSLAETIGKVMVHCLFNRSGCPWQGHLSECTAHCSGCVFGNSPVVCNRCGVQIIHRQVQEHAQNCPGVQPQAQPAEGVQDASATGTATTSDQTQATSQAGATTFQGQTQTTAVPTPGKDPSQQAHSNPQSQATAQAAVPTAEQWYQQQQQYQQYYQQYPGYNPYQHYYPNQQQAVPQYQQQHLQAQPQGYVQPQAQPQSQVQPQPQVQPQSHPQPQLQPAHPPVQAPVAAQTQNQAQVNPQQQTHPLPHGHPIPQLQSYPQAQPLPQSKQMPQNQQPHSQVQQPQPQIQHAMPQPQPLQQNQLQTQVQHHPQPHPQLHPPQHNQTQTQHTATHAVTGHHLYPQPQAHQQIPLVSAPHHMHVPPHGGANPSMLSQFSQQTPQMRPRPTMLPSPGQVPNIPPAQQPPVHPHSHQPGVPVHQRAVMQPVQQPMSQQYVQQPQQPIGGPYQQGPFPHQQFPVQSQLRPQGPPHSFQQHSHAYAQPQQNVALLHGMQLHQPQSVVGRQMTPNHGVQSQPYTQSTTGLQVRPTQLGANQPSADQSNLLRTNNQTQLSSELQSVETSKLAMSEKPEMTHRNVDEREGESSSQKNAKKDVNNLEAMSASQSDAVGLKIPKYESGVKTMADVIKAEVEDKTDVVDTSKKEFVTELENAETETKPIMKEEVIEKVEDLKDYSNIDSKRVEHSLLDSKEIQDGPSLKTPPLQEAAQSGDKNVPQAPGATQGLGVVHPAGQVHAGGFVQSSSHQQRSAAPSYYQAYPLGPPHPMVAPGYPSSQYRSEGSGTHPPENFQTGSAASYGRRPGHHGLPPHSLELPSVAHQGSYNHGHLPPAHVATPKISQGDSVGGPLLHPLAPGAFDSHGGRMAGGPPYGPEGQIGQRHQTNPVEAETFPNQRPGYMDDRRPDSLLPGSLERGPLGQPSGIMSNMMRMNGAPGLELRNERFKPFQDERLNPFPIDPARRVIDRGEFEEDPNQFPRPSHFDMEPVPKLGNHFPSSRPLDRGPHGFGMDVGPRPFDRGLNYDSVVGSAPSRYLSSYPGDRPGSIHEDAAGRSDSARTHPDFLGPNPGYGRRHMDGFSPRSPVRDYPGISSRGFGGLPGSLGSNHSSLEDIDRREFHRFGDPMGNSFHESRFPAYQSHLRRGEFDGPGRSDDFIGQDFLPSHFQRGEHLGPHNLRFGEMGSFGGFPDHARVGDLVGPGNFPRPRLGEPGFRSSFSHQGFPNDGGIYTGDMDSFENQRKRKPPSMGWCRICKVDCETVDGLDLHSQTREHQKMSMDMVVRIKQNAKKQKLTSSDRASYDDANKSRNANFEGRGKKH</sequence>
<dbReference type="CDD" id="cd16449">
    <property type="entry name" value="RING-HC"/>
    <property type="match status" value="1"/>
</dbReference>
<feature type="compositionally biased region" description="Polar residues" evidence="5">
    <location>
        <begin position="623"/>
        <end position="634"/>
    </location>
</feature>
<protein>
    <recommendedName>
        <fullName evidence="6">RING-type domain-containing protein</fullName>
    </recommendedName>
</protein>
<dbReference type="PROSITE" id="PS00518">
    <property type="entry name" value="ZF_RING_1"/>
    <property type="match status" value="1"/>
</dbReference>
<dbReference type="Gene3D" id="3.30.40.10">
    <property type="entry name" value="Zinc/RING finger domain, C3HC4 (zinc finger)"/>
    <property type="match status" value="1"/>
</dbReference>
<feature type="compositionally biased region" description="Low complexity" evidence="5">
    <location>
        <begin position="301"/>
        <end position="318"/>
    </location>
</feature>
<feature type="region of interest" description="Disordered" evidence="5">
    <location>
        <begin position="502"/>
        <end position="551"/>
    </location>
</feature>
<dbReference type="PANTHER" id="PTHR37393">
    <property type="entry name" value="AT-RICH INTERACTIVE DOMAIN-CONTAINING PROTEIN 1A-LIKE"/>
    <property type="match status" value="1"/>
</dbReference>
<feature type="compositionally biased region" description="Low complexity" evidence="5">
    <location>
        <begin position="394"/>
        <end position="408"/>
    </location>
</feature>
<accession>A0AAE0E3N8</accession>
<keyword evidence="8" id="KW-1185">Reference proteome</keyword>
<feature type="compositionally biased region" description="Polar residues" evidence="5">
    <location>
        <begin position="843"/>
        <end position="852"/>
    </location>
</feature>
<evidence type="ECO:0000256" key="3">
    <source>
        <dbReference type="ARBA" id="ARBA00022833"/>
    </source>
</evidence>
<feature type="region of interest" description="Disordered" evidence="5">
    <location>
        <begin position="140"/>
        <end position="210"/>
    </location>
</feature>
<feature type="region of interest" description="Disordered" evidence="5">
    <location>
        <begin position="836"/>
        <end position="993"/>
    </location>
</feature>
<keyword evidence="3" id="KW-0862">Zinc</keyword>
<keyword evidence="2 4" id="KW-0863">Zinc-finger</keyword>
<evidence type="ECO:0000256" key="1">
    <source>
        <dbReference type="ARBA" id="ARBA00022723"/>
    </source>
</evidence>
<feature type="compositionally biased region" description="Polar residues" evidence="5">
    <location>
        <begin position="330"/>
        <end position="344"/>
    </location>
</feature>
<evidence type="ECO:0000256" key="5">
    <source>
        <dbReference type="SAM" id="MobiDB-lite"/>
    </source>
</evidence>
<evidence type="ECO:0000313" key="8">
    <source>
        <dbReference type="Proteomes" id="UP001281410"/>
    </source>
</evidence>
<evidence type="ECO:0000256" key="4">
    <source>
        <dbReference type="PROSITE-ProRule" id="PRU00175"/>
    </source>
</evidence>
<organism evidence="7 8">
    <name type="scientific">Dipteronia sinensis</name>
    <dbReference type="NCBI Taxonomy" id="43782"/>
    <lineage>
        <taxon>Eukaryota</taxon>
        <taxon>Viridiplantae</taxon>
        <taxon>Streptophyta</taxon>
        <taxon>Embryophyta</taxon>
        <taxon>Tracheophyta</taxon>
        <taxon>Spermatophyta</taxon>
        <taxon>Magnoliopsida</taxon>
        <taxon>eudicotyledons</taxon>
        <taxon>Gunneridae</taxon>
        <taxon>Pentapetalae</taxon>
        <taxon>rosids</taxon>
        <taxon>malvids</taxon>
        <taxon>Sapindales</taxon>
        <taxon>Sapindaceae</taxon>
        <taxon>Hippocastanoideae</taxon>
        <taxon>Acereae</taxon>
        <taxon>Dipteronia</taxon>
    </lineage>
</organism>
<keyword evidence="1" id="KW-0479">Metal-binding</keyword>
<feature type="compositionally biased region" description="Basic and acidic residues" evidence="5">
    <location>
        <begin position="1111"/>
        <end position="1128"/>
    </location>
</feature>
<dbReference type="InterPro" id="IPR001841">
    <property type="entry name" value="Znf_RING"/>
</dbReference>
<feature type="region of interest" description="Disordered" evidence="5">
    <location>
        <begin position="758"/>
        <end position="799"/>
    </location>
</feature>
<feature type="compositionally biased region" description="Low complexity" evidence="5">
    <location>
        <begin position="250"/>
        <end position="294"/>
    </location>
</feature>